<dbReference type="PROSITE" id="PS50198">
    <property type="entry name" value="PPIC_PPIASE_2"/>
    <property type="match status" value="1"/>
</dbReference>
<feature type="chain" id="PRO_5034183030" description="Parvulin-like PPIase" evidence="10">
    <location>
        <begin position="21"/>
        <end position="428"/>
    </location>
</feature>
<dbReference type="InterPro" id="IPR046357">
    <property type="entry name" value="PPIase_dom_sf"/>
</dbReference>
<dbReference type="Proteomes" id="UP000198615">
    <property type="component" value="Unassembled WGS sequence"/>
</dbReference>
<keyword evidence="13" id="KW-1185">Reference proteome</keyword>
<keyword evidence="6 9" id="KW-0413">Isomerase</keyword>
<dbReference type="EMBL" id="FNBW01000001">
    <property type="protein sequence ID" value="SDF05906.1"/>
    <property type="molecule type" value="Genomic_DNA"/>
</dbReference>
<protein>
    <recommendedName>
        <fullName evidence="1">Parvulin-like PPIase</fullName>
    </recommendedName>
    <alternativeName>
        <fullName evidence="7">Peptidyl-prolyl cis-trans isomerase plp</fullName>
    </alternativeName>
    <alternativeName>
        <fullName evidence="8">Rotamase plp</fullName>
    </alternativeName>
</protein>
<dbReference type="SUPFAM" id="SSF109998">
    <property type="entry name" value="Triger factor/SurA peptide-binding domain-like"/>
    <property type="match status" value="1"/>
</dbReference>
<reference evidence="12 13" key="1">
    <citation type="submission" date="2016-10" db="EMBL/GenBank/DDBJ databases">
        <authorList>
            <person name="Varghese N."/>
            <person name="Submissions S."/>
        </authorList>
    </citation>
    <scope>NUCLEOTIDE SEQUENCE [LARGE SCALE GENOMIC DNA]</scope>
    <source>
        <strain evidence="12 13">DSM 18839</strain>
    </source>
</reference>
<proteinExistence type="predicted"/>
<dbReference type="OrthoDB" id="9791746at2"/>
<comment type="caution">
    <text evidence="12">The sequence shown here is derived from an EMBL/GenBank/DDBJ whole genome shotgun (WGS) entry which is preliminary data.</text>
</comment>
<evidence type="ECO:0000256" key="3">
    <source>
        <dbReference type="ARBA" id="ARBA00022764"/>
    </source>
</evidence>
<dbReference type="Gene3D" id="1.10.4030.10">
    <property type="entry name" value="Porin chaperone SurA, peptide-binding domain"/>
    <property type="match status" value="1"/>
</dbReference>
<organism evidence="12 13">
    <name type="scientific">Thalassobaculum litoreum DSM 18839</name>
    <dbReference type="NCBI Taxonomy" id="1123362"/>
    <lineage>
        <taxon>Bacteria</taxon>
        <taxon>Pseudomonadati</taxon>
        <taxon>Pseudomonadota</taxon>
        <taxon>Alphaproteobacteria</taxon>
        <taxon>Rhodospirillales</taxon>
        <taxon>Thalassobaculaceae</taxon>
        <taxon>Thalassobaculum</taxon>
    </lineage>
</organism>
<dbReference type="AlphaFoldDB" id="A0A8G2BDQ7"/>
<dbReference type="InterPro" id="IPR027304">
    <property type="entry name" value="Trigger_fact/SurA_dom_sf"/>
</dbReference>
<evidence type="ECO:0000256" key="1">
    <source>
        <dbReference type="ARBA" id="ARBA00018370"/>
    </source>
</evidence>
<dbReference type="InterPro" id="IPR000297">
    <property type="entry name" value="PPIase_PpiC"/>
</dbReference>
<dbReference type="SUPFAM" id="SSF54534">
    <property type="entry name" value="FKBP-like"/>
    <property type="match status" value="2"/>
</dbReference>
<accession>A0A8G2BDQ7</accession>
<evidence type="ECO:0000256" key="4">
    <source>
        <dbReference type="ARBA" id="ARBA00023110"/>
    </source>
</evidence>
<dbReference type="Pfam" id="PF13145">
    <property type="entry name" value="Rotamase_2"/>
    <property type="match status" value="1"/>
</dbReference>
<dbReference type="Gene3D" id="3.10.50.40">
    <property type="match status" value="2"/>
</dbReference>
<feature type="signal peptide" evidence="10">
    <location>
        <begin position="1"/>
        <end position="20"/>
    </location>
</feature>
<dbReference type="InterPro" id="IPR050280">
    <property type="entry name" value="OMP_Chaperone_SurA"/>
</dbReference>
<evidence type="ECO:0000259" key="11">
    <source>
        <dbReference type="PROSITE" id="PS50198"/>
    </source>
</evidence>
<gene>
    <name evidence="12" type="ORF">SAMN05660686_00077</name>
</gene>
<dbReference type="PANTHER" id="PTHR47637">
    <property type="entry name" value="CHAPERONE SURA"/>
    <property type="match status" value="1"/>
</dbReference>
<keyword evidence="4 9" id="KW-0697">Rotamase</keyword>
<evidence type="ECO:0000256" key="6">
    <source>
        <dbReference type="ARBA" id="ARBA00023235"/>
    </source>
</evidence>
<evidence type="ECO:0000256" key="8">
    <source>
        <dbReference type="ARBA" id="ARBA00031484"/>
    </source>
</evidence>
<evidence type="ECO:0000313" key="12">
    <source>
        <dbReference type="EMBL" id="SDF05906.1"/>
    </source>
</evidence>
<keyword evidence="3" id="KW-0574">Periplasm</keyword>
<feature type="domain" description="PpiC" evidence="11">
    <location>
        <begin position="178"/>
        <end position="276"/>
    </location>
</feature>
<keyword evidence="5" id="KW-0143">Chaperone</keyword>
<evidence type="ECO:0000313" key="13">
    <source>
        <dbReference type="Proteomes" id="UP000198615"/>
    </source>
</evidence>
<evidence type="ECO:0000256" key="9">
    <source>
        <dbReference type="PROSITE-ProRule" id="PRU00278"/>
    </source>
</evidence>
<evidence type="ECO:0000256" key="7">
    <source>
        <dbReference type="ARBA" id="ARBA00030642"/>
    </source>
</evidence>
<dbReference type="RefSeq" id="WP_093147354.1">
    <property type="nucleotide sequence ID" value="NZ_FNBW01000001.1"/>
</dbReference>
<dbReference type="Pfam" id="PF09312">
    <property type="entry name" value="SurA_N"/>
    <property type="match status" value="1"/>
</dbReference>
<name>A0A8G2BDQ7_9PROT</name>
<dbReference type="Pfam" id="PF00639">
    <property type="entry name" value="Rotamase"/>
    <property type="match status" value="1"/>
</dbReference>
<dbReference type="PANTHER" id="PTHR47637:SF1">
    <property type="entry name" value="CHAPERONE SURA"/>
    <property type="match status" value="1"/>
</dbReference>
<evidence type="ECO:0000256" key="10">
    <source>
        <dbReference type="SAM" id="SignalP"/>
    </source>
</evidence>
<sequence length="428" mass="46897">MPRRLAPLFLAALVSVSAGAMTVASSPVAHAQQMQRIAAVVNDEIISVRDLRDRIEMVIITSQLPRNSETAQRLAPQVLRNLIDEQLQMQEADRLSVSISESEMDRARSDLEARNGLRPGQFNDFITQLGVDPGTVERQLRANLLWSKLVQRRFASQVEISAEEVDETRARLAADVGKEQKRVSEILLTIEDPTKENEVVQLANRLVEQIRGGASFGSVARQFSQAANANVGGDIGWVLSDQLAPELAEVVETLSVGDVSDPISTIVGYHILQVSDTRVLAKPDPGQAEIRLSQVFLPVRPSDDAEQRRTQTEAVRAVTAQATSCDQLATLAKEAGSPVAPDLGTSRVAELPANLRTQVADLQVGETSAPIDLPNGVMAVMVCERTAPESNLPDPAQIRRQLENQRFEVLAQRYLRDLRQAAFIETRV</sequence>
<evidence type="ECO:0000256" key="2">
    <source>
        <dbReference type="ARBA" id="ARBA00022729"/>
    </source>
</evidence>
<evidence type="ECO:0000256" key="5">
    <source>
        <dbReference type="ARBA" id="ARBA00023186"/>
    </source>
</evidence>
<keyword evidence="2 10" id="KW-0732">Signal</keyword>
<dbReference type="GO" id="GO:0003755">
    <property type="term" value="F:peptidyl-prolyl cis-trans isomerase activity"/>
    <property type="evidence" value="ECO:0007669"/>
    <property type="project" value="UniProtKB-KW"/>
</dbReference>
<dbReference type="InterPro" id="IPR015391">
    <property type="entry name" value="SurA_N"/>
</dbReference>